<dbReference type="Proteomes" id="UP000179467">
    <property type="component" value="Unassembled WGS sequence"/>
</dbReference>
<dbReference type="EMBL" id="MIPT01000001">
    <property type="protein sequence ID" value="OHT22030.1"/>
    <property type="molecule type" value="Genomic_DNA"/>
</dbReference>
<organism evidence="1 2">
    <name type="scientific">Edaphosphingomonas haloaromaticamans</name>
    <dbReference type="NCBI Taxonomy" id="653954"/>
    <lineage>
        <taxon>Bacteria</taxon>
        <taxon>Pseudomonadati</taxon>
        <taxon>Pseudomonadota</taxon>
        <taxon>Alphaproteobacteria</taxon>
        <taxon>Sphingomonadales</taxon>
        <taxon>Rhizorhabdaceae</taxon>
        <taxon>Edaphosphingomonas</taxon>
    </lineage>
</organism>
<sequence>MNVTSLSDHAGRAVASPAEGASVRGRLSQTHLRAIAIGVRDARMPGARLLHRLAAMPRLARLVTAGLGLRSPHALANADLERLRRAAFLFTLGYAVAEVLAVLNGGDLSETQIAQVIAGLAGRPALAVTQPDIVLMMEAA</sequence>
<dbReference type="AlphaFoldDB" id="A0A1S1HNQ5"/>
<reference evidence="1 2" key="1">
    <citation type="submission" date="2016-09" db="EMBL/GenBank/DDBJ databases">
        <title>Metabolic pathway, cell adaptation mechanisms and a novel monoxygenase revealed through proteogenomic-transcription analysis of a Sphingomonas haloaromaticamans strain degrading the fungicide ortho-phenylphenol.</title>
        <authorList>
            <person name="Perruchon C."/>
            <person name="Papadopoulou E.S."/>
            <person name="Rousidou C."/>
            <person name="Vasileiadis S."/>
            <person name="Tanou G."/>
            <person name="Amoutzias G."/>
            <person name="Molassiotis A."/>
            <person name="Karpouzas D.G."/>
        </authorList>
    </citation>
    <scope>NUCLEOTIDE SEQUENCE [LARGE SCALE GENOMIC DNA]</scope>
    <source>
        <strain evidence="1 2">P3</strain>
    </source>
</reference>
<protein>
    <submittedName>
        <fullName evidence="1">Uncharacterized protein</fullName>
    </submittedName>
</protein>
<evidence type="ECO:0000313" key="2">
    <source>
        <dbReference type="Proteomes" id="UP000179467"/>
    </source>
</evidence>
<accession>A0A1S1HNQ5</accession>
<dbReference type="RefSeq" id="WP_139181781.1">
    <property type="nucleotide sequence ID" value="NZ_MIPT01000001.1"/>
</dbReference>
<evidence type="ECO:0000313" key="1">
    <source>
        <dbReference type="EMBL" id="OHT22030.1"/>
    </source>
</evidence>
<gene>
    <name evidence="1" type="ORF">BHE75_04045</name>
</gene>
<comment type="caution">
    <text evidence="1">The sequence shown here is derived from an EMBL/GenBank/DDBJ whole genome shotgun (WGS) entry which is preliminary data.</text>
</comment>
<keyword evidence="2" id="KW-1185">Reference proteome</keyword>
<name>A0A1S1HNQ5_9SPHN</name>
<proteinExistence type="predicted"/>